<protein>
    <submittedName>
        <fullName evidence="1">Uncharacterized protein</fullName>
    </submittedName>
</protein>
<gene>
    <name evidence="1" type="ORF">EYZ11_003273</name>
</gene>
<comment type="caution">
    <text evidence="1">The sequence shown here is derived from an EMBL/GenBank/DDBJ whole genome shotgun (WGS) entry which is preliminary data.</text>
</comment>
<dbReference type="VEuPathDB" id="FungiDB:EYZ11_003273"/>
<organism evidence="1 2">
    <name type="scientific">Aspergillus tanneri</name>
    <dbReference type="NCBI Taxonomy" id="1220188"/>
    <lineage>
        <taxon>Eukaryota</taxon>
        <taxon>Fungi</taxon>
        <taxon>Dikarya</taxon>
        <taxon>Ascomycota</taxon>
        <taxon>Pezizomycotina</taxon>
        <taxon>Eurotiomycetes</taxon>
        <taxon>Eurotiomycetidae</taxon>
        <taxon>Eurotiales</taxon>
        <taxon>Aspergillaceae</taxon>
        <taxon>Aspergillus</taxon>
        <taxon>Aspergillus subgen. Circumdati</taxon>
    </lineage>
</organism>
<name>A0A4S3JTP6_9EURO</name>
<dbReference type="AlphaFoldDB" id="A0A4S3JTP6"/>
<accession>A0A4S3JTP6</accession>
<keyword evidence="2" id="KW-1185">Reference proteome</keyword>
<dbReference type="Proteomes" id="UP000308092">
    <property type="component" value="Unassembled WGS sequence"/>
</dbReference>
<sequence length="68" mass="7452">MQAELFGWRTVTIASHAPNADALDGACEVEIFPKTPVELFVGKRPEVFVVGRKSPPPNKVLEFAEAIE</sequence>
<dbReference type="EMBL" id="SOSA01000081">
    <property type="protein sequence ID" value="THC97271.1"/>
    <property type="molecule type" value="Genomic_DNA"/>
</dbReference>
<evidence type="ECO:0000313" key="2">
    <source>
        <dbReference type="Proteomes" id="UP000308092"/>
    </source>
</evidence>
<proteinExistence type="predicted"/>
<reference evidence="1 2" key="1">
    <citation type="submission" date="2019-03" db="EMBL/GenBank/DDBJ databases">
        <title>The genome sequence of a newly discovered highly antifungal drug resistant Aspergillus species, Aspergillus tanneri NIH 1004.</title>
        <authorList>
            <person name="Mounaud S."/>
            <person name="Singh I."/>
            <person name="Joardar V."/>
            <person name="Pakala S."/>
            <person name="Pakala S."/>
            <person name="Venepally P."/>
            <person name="Hoover J."/>
            <person name="Nierman W."/>
            <person name="Chung J."/>
            <person name="Losada L."/>
        </authorList>
    </citation>
    <scope>NUCLEOTIDE SEQUENCE [LARGE SCALE GENOMIC DNA]</scope>
    <source>
        <strain evidence="1 2">NIH1004</strain>
    </source>
</reference>
<evidence type="ECO:0000313" key="1">
    <source>
        <dbReference type="EMBL" id="THC97271.1"/>
    </source>
</evidence>